<keyword evidence="3" id="KW-1185">Reference proteome</keyword>
<dbReference type="InterPro" id="IPR037053">
    <property type="entry name" value="Phage_tail_collar_dom_sf"/>
</dbReference>
<evidence type="ECO:0000313" key="3">
    <source>
        <dbReference type="Proteomes" id="UP001230156"/>
    </source>
</evidence>
<accession>A0ABU0YUI6</accession>
<dbReference type="SUPFAM" id="SSF88874">
    <property type="entry name" value="Receptor-binding domain of short tail fibre protein gp12"/>
    <property type="match status" value="1"/>
</dbReference>
<protein>
    <submittedName>
        <fullName evidence="2">Tail fiber protein</fullName>
    </submittedName>
</protein>
<proteinExistence type="predicted"/>
<dbReference type="EMBL" id="JAUYVI010000006">
    <property type="protein sequence ID" value="MDQ7250318.1"/>
    <property type="molecule type" value="Genomic_DNA"/>
</dbReference>
<gene>
    <name evidence="2" type="ORF">Q8A70_21690</name>
</gene>
<dbReference type="Gene3D" id="3.90.1340.10">
    <property type="entry name" value="Phage tail collar domain"/>
    <property type="match status" value="1"/>
</dbReference>
<dbReference type="Pfam" id="PF07484">
    <property type="entry name" value="Collar"/>
    <property type="match status" value="1"/>
</dbReference>
<feature type="domain" description="Phage tail collar" evidence="1">
    <location>
        <begin position="7"/>
        <end position="65"/>
    </location>
</feature>
<evidence type="ECO:0000313" key="2">
    <source>
        <dbReference type="EMBL" id="MDQ7250318.1"/>
    </source>
</evidence>
<reference evidence="3" key="1">
    <citation type="submission" date="2023-08" db="EMBL/GenBank/DDBJ databases">
        <title>Rhodospirillaceae gen. nov., a novel taxon isolated from the Yangtze River Yuezi River estuary sludge.</title>
        <authorList>
            <person name="Ruan L."/>
        </authorList>
    </citation>
    <scope>NUCLEOTIDE SEQUENCE [LARGE SCALE GENOMIC DNA]</scope>
    <source>
        <strain evidence="3">R-7</strain>
    </source>
</reference>
<dbReference type="RefSeq" id="WP_379959417.1">
    <property type="nucleotide sequence ID" value="NZ_JAUYVI010000006.1"/>
</dbReference>
<dbReference type="InterPro" id="IPR011083">
    <property type="entry name" value="Phage_tail_collar_dom"/>
</dbReference>
<comment type="caution">
    <text evidence="2">The sequence shown here is derived from an EMBL/GenBank/DDBJ whole genome shotgun (WGS) entry which is preliminary data.</text>
</comment>
<dbReference type="Proteomes" id="UP001230156">
    <property type="component" value="Unassembled WGS sequence"/>
</dbReference>
<name>A0ABU0YUI6_9PROT</name>
<evidence type="ECO:0000259" key="1">
    <source>
        <dbReference type="Pfam" id="PF07484"/>
    </source>
</evidence>
<sequence length="179" mass="18663">MADQYIGEIIAVGFYYGTGFDNTWAPCDGRVLPIQQYSALFSLIGTAYGGDGTRTFALPNLNGRVAASQGQGPGLTTRSLGEQVGTDQVTLTHDQMPKHNHQIRLGQAGGPNTTPGPGGAGTTAAINPTFNGFVNGPGNVPFAPTAIAFDGGQQPHPNDQPTTGLWYLIALSGIFPNFN</sequence>
<organism evidence="2 3">
    <name type="scientific">Dongia sedimenti</name>
    <dbReference type="NCBI Taxonomy" id="3064282"/>
    <lineage>
        <taxon>Bacteria</taxon>
        <taxon>Pseudomonadati</taxon>
        <taxon>Pseudomonadota</taxon>
        <taxon>Alphaproteobacteria</taxon>
        <taxon>Rhodospirillales</taxon>
        <taxon>Dongiaceae</taxon>
        <taxon>Dongia</taxon>
    </lineage>
</organism>